<feature type="transmembrane region" description="Helical" evidence="7">
    <location>
        <begin position="33"/>
        <end position="52"/>
    </location>
</feature>
<comment type="caution">
    <text evidence="8">The sequence shown here is derived from an EMBL/GenBank/DDBJ whole genome shotgun (WGS) entry which is preliminary data.</text>
</comment>
<gene>
    <name evidence="8" type="ORF">LZ536_12360</name>
</gene>
<evidence type="ECO:0000313" key="9">
    <source>
        <dbReference type="Proteomes" id="UP001165363"/>
    </source>
</evidence>
<keyword evidence="6 7" id="KW-0472">Membrane</keyword>
<evidence type="ECO:0000256" key="1">
    <source>
        <dbReference type="ARBA" id="ARBA00004651"/>
    </source>
</evidence>
<keyword evidence="5 7" id="KW-1133">Transmembrane helix</keyword>
<evidence type="ECO:0000256" key="5">
    <source>
        <dbReference type="ARBA" id="ARBA00022989"/>
    </source>
</evidence>
<comment type="subcellular location">
    <subcellularLocation>
        <location evidence="1">Cell membrane</location>
        <topology evidence="1">Multi-pass membrane protein</topology>
    </subcellularLocation>
</comment>
<dbReference type="Proteomes" id="UP001165363">
    <property type="component" value="Unassembled WGS sequence"/>
</dbReference>
<keyword evidence="4 7" id="KW-0812">Transmembrane</keyword>
<evidence type="ECO:0000256" key="2">
    <source>
        <dbReference type="ARBA" id="ARBA00011006"/>
    </source>
</evidence>
<comment type="similarity">
    <text evidence="2">Belongs to the UPF0410 family.</text>
</comment>
<name>A0ABT0RPU8_9SPHN</name>
<reference evidence="8" key="1">
    <citation type="submission" date="2022-05" db="EMBL/GenBank/DDBJ databases">
        <authorList>
            <person name="Jo J.-H."/>
            <person name="Im W.-T."/>
        </authorList>
    </citation>
    <scope>NUCLEOTIDE SEQUENCE</scope>
    <source>
        <strain evidence="8">SE158</strain>
    </source>
</reference>
<feature type="transmembrane region" description="Helical" evidence="7">
    <location>
        <begin position="64"/>
        <end position="84"/>
    </location>
</feature>
<keyword evidence="3" id="KW-1003">Cell membrane</keyword>
<protein>
    <submittedName>
        <fullName evidence="8">GlsB/YeaQ/YmgE family stress response membrane protein</fullName>
    </submittedName>
</protein>
<proteinExistence type="inferred from homology"/>
<dbReference type="RefSeq" id="WP_249849080.1">
    <property type="nucleotide sequence ID" value="NZ_JAMGBD010000002.1"/>
</dbReference>
<dbReference type="InterPro" id="IPR007341">
    <property type="entry name" value="Transgly_assoc"/>
</dbReference>
<evidence type="ECO:0000313" key="8">
    <source>
        <dbReference type="EMBL" id="MCL6684684.1"/>
    </source>
</evidence>
<dbReference type="PANTHER" id="PTHR33884:SF7">
    <property type="entry name" value="BSL8023 PROTEIN"/>
    <property type="match status" value="1"/>
</dbReference>
<sequence length="88" mass="9002">MGFLEDHGWIAWIIIGGLAGAIAKLLMPGKDPGGCIVTVILGVLGAVLAGFLGQQLGLTSASNGAGFIGAIVGAFIILLVYRLIARRR</sequence>
<evidence type="ECO:0000256" key="4">
    <source>
        <dbReference type="ARBA" id="ARBA00022692"/>
    </source>
</evidence>
<evidence type="ECO:0000256" key="6">
    <source>
        <dbReference type="ARBA" id="ARBA00023136"/>
    </source>
</evidence>
<organism evidence="8 9">
    <name type="scientific">Sphingomonas alba</name>
    <dbReference type="NCBI Taxonomy" id="2908208"/>
    <lineage>
        <taxon>Bacteria</taxon>
        <taxon>Pseudomonadati</taxon>
        <taxon>Pseudomonadota</taxon>
        <taxon>Alphaproteobacteria</taxon>
        <taxon>Sphingomonadales</taxon>
        <taxon>Sphingomonadaceae</taxon>
        <taxon>Sphingomonas</taxon>
    </lineage>
</organism>
<dbReference type="Pfam" id="PF04226">
    <property type="entry name" value="Transgly_assoc"/>
    <property type="match status" value="1"/>
</dbReference>
<dbReference type="EMBL" id="JAMGBD010000002">
    <property type="protein sequence ID" value="MCL6684684.1"/>
    <property type="molecule type" value="Genomic_DNA"/>
</dbReference>
<keyword evidence="9" id="KW-1185">Reference proteome</keyword>
<dbReference type="PANTHER" id="PTHR33884">
    <property type="entry name" value="UPF0410 PROTEIN YMGE"/>
    <property type="match status" value="1"/>
</dbReference>
<accession>A0ABT0RPU8</accession>
<evidence type="ECO:0000256" key="7">
    <source>
        <dbReference type="SAM" id="Phobius"/>
    </source>
</evidence>
<feature type="transmembrane region" description="Helical" evidence="7">
    <location>
        <begin position="6"/>
        <end position="26"/>
    </location>
</feature>
<evidence type="ECO:0000256" key="3">
    <source>
        <dbReference type="ARBA" id="ARBA00022475"/>
    </source>
</evidence>